<comment type="caution">
    <text evidence="2">The sequence shown here is derived from an EMBL/GenBank/DDBJ whole genome shotgun (WGS) entry which is preliminary data.</text>
</comment>
<sequence length="213" mass="23134">MLRRASRTYSFDLQRPAPCSNLYEPTGTFGQVYLDDLEGSTHKDVISEDLSTTPVPNGTSPPLEEKAADEENGCLKGWFETAPKHVEYVAQRPQIVAPSFKSSSLPAAPQEQPEASDPQNSSSSSSSSLSGDDQAEKKSNQMSSNNLFFDAAEELPQQQLNENNNNPCGSSNPFVEINLDEPPWSDQLLTSPQPTSLVLPFSPFSFSPSSTSS</sequence>
<feature type="compositionally biased region" description="Low complexity" evidence="1">
    <location>
        <begin position="121"/>
        <end position="130"/>
    </location>
</feature>
<protein>
    <submittedName>
        <fullName evidence="2">Uncharacterized protein</fullName>
    </submittedName>
</protein>
<reference evidence="2 3" key="1">
    <citation type="submission" date="2021-06" db="EMBL/GenBank/DDBJ databases">
        <authorList>
            <person name="Palmer J.M."/>
        </authorList>
    </citation>
    <scope>NUCLEOTIDE SEQUENCE [LARGE SCALE GENOMIC DNA]</scope>
    <source>
        <strain evidence="2 3">XR_2019</strain>
        <tissue evidence="2">Muscle</tissue>
    </source>
</reference>
<feature type="compositionally biased region" description="Low complexity" evidence="1">
    <location>
        <begin position="154"/>
        <end position="166"/>
    </location>
</feature>
<name>A0ABV0WYD7_9TELE</name>
<keyword evidence="3" id="KW-1185">Reference proteome</keyword>
<feature type="region of interest" description="Disordered" evidence="1">
    <location>
        <begin position="44"/>
        <end position="71"/>
    </location>
</feature>
<evidence type="ECO:0000313" key="3">
    <source>
        <dbReference type="Proteomes" id="UP001444071"/>
    </source>
</evidence>
<proteinExistence type="predicted"/>
<dbReference type="EMBL" id="JAHRIM010072397">
    <property type="protein sequence ID" value="MEQ2273651.1"/>
    <property type="molecule type" value="Genomic_DNA"/>
</dbReference>
<feature type="compositionally biased region" description="Polar residues" evidence="1">
    <location>
        <begin position="49"/>
        <end position="60"/>
    </location>
</feature>
<evidence type="ECO:0000256" key="1">
    <source>
        <dbReference type="SAM" id="MobiDB-lite"/>
    </source>
</evidence>
<accession>A0ABV0WYD7</accession>
<feature type="region of interest" description="Disordered" evidence="1">
    <location>
        <begin position="100"/>
        <end position="197"/>
    </location>
</feature>
<evidence type="ECO:0000313" key="2">
    <source>
        <dbReference type="EMBL" id="MEQ2273651.1"/>
    </source>
</evidence>
<gene>
    <name evidence="2" type="ORF">XENORESO_007060</name>
</gene>
<dbReference type="Proteomes" id="UP001444071">
    <property type="component" value="Unassembled WGS sequence"/>
</dbReference>
<organism evidence="2 3">
    <name type="scientific">Xenotaenia resolanae</name>
    <dbReference type="NCBI Taxonomy" id="208358"/>
    <lineage>
        <taxon>Eukaryota</taxon>
        <taxon>Metazoa</taxon>
        <taxon>Chordata</taxon>
        <taxon>Craniata</taxon>
        <taxon>Vertebrata</taxon>
        <taxon>Euteleostomi</taxon>
        <taxon>Actinopterygii</taxon>
        <taxon>Neopterygii</taxon>
        <taxon>Teleostei</taxon>
        <taxon>Neoteleostei</taxon>
        <taxon>Acanthomorphata</taxon>
        <taxon>Ovalentaria</taxon>
        <taxon>Atherinomorphae</taxon>
        <taxon>Cyprinodontiformes</taxon>
        <taxon>Goodeidae</taxon>
        <taxon>Xenotaenia</taxon>
    </lineage>
</organism>